<feature type="transmembrane region" description="Helical" evidence="7">
    <location>
        <begin position="64"/>
        <end position="84"/>
    </location>
</feature>
<dbReference type="PANTHER" id="PTHR21716:SF64">
    <property type="entry name" value="AI-2 TRANSPORT PROTEIN TQSA"/>
    <property type="match status" value="1"/>
</dbReference>
<evidence type="ECO:0000256" key="4">
    <source>
        <dbReference type="ARBA" id="ARBA00022989"/>
    </source>
</evidence>
<feature type="region of interest" description="Disordered" evidence="6">
    <location>
        <begin position="342"/>
        <end position="372"/>
    </location>
</feature>
<sequence length="372" mass="40251">MAASSSAVTRNATVFLAVIAAGAALYWLREILTPLAMAMFLAVMVDGFARVLEHRLPGVSRRAATPLAVILSLVIFGGSGFFIYENAASFATQLVDYAPRLNAIVQRVAGMVGIDAPPSLTQMIQQFDLRPWIGRIAKGLQNFGSTAAFVLVYAAFIIASRHSFERKIVALFPNRDSRQEAMAAFLRIRDGVEQYLWVQTVTGLMIAVGSWIAMVAVGLHDAAFWAFLIFIASYIPVIGAVIGVAAPPLFALVQFPTLWQAIVLFAVLQGISLVVGNVIYPRMQGRSLNMDPVVVLLALAFWGSIWGLVGAFLSTPITVMMMVILAQFDGTRWLAVLLSSDGDPQHLKNKKPGQPPDAGMSSEPAGRRSRKS</sequence>
<keyword evidence="4 7" id="KW-1133">Transmembrane helix</keyword>
<keyword evidence="3 7" id="KW-0812">Transmembrane</keyword>
<reference evidence="9" key="1">
    <citation type="submission" date="2018-05" db="EMBL/GenBank/DDBJ databases">
        <authorList>
            <person name="Li X."/>
        </authorList>
    </citation>
    <scope>NUCLEOTIDE SEQUENCE [LARGE SCALE GENOMIC DNA]</scope>
    <source>
        <strain evidence="9">YIM 73061</strain>
    </source>
</reference>
<feature type="transmembrane region" description="Helical" evidence="7">
    <location>
        <begin position="258"/>
        <end position="280"/>
    </location>
</feature>
<dbReference type="GO" id="GO:0055085">
    <property type="term" value="P:transmembrane transport"/>
    <property type="evidence" value="ECO:0007669"/>
    <property type="project" value="TreeGrafter"/>
</dbReference>
<feature type="transmembrane region" description="Helical" evidence="7">
    <location>
        <begin position="223"/>
        <end position="246"/>
    </location>
</feature>
<dbReference type="RefSeq" id="WP_111513822.1">
    <property type="nucleotide sequence ID" value="NZ_QFYR01000001.1"/>
</dbReference>
<organism evidence="8 9">
    <name type="scientific">Phenylobacterium deserti</name>
    <dbReference type="NCBI Taxonomy" id="1914756"/>
    <lineage>
        <taxon>Bacteria</taxon>
        <taxon>Pseudomonadati</taxon>
        <taxon>Pseudomonadota</taxon>
        <taxon>Alphaproteobacteria</taxon>
        <taxon>Caulobacterales</taxon>
        <taxon>Caulobacteraceae</taxon>
        <taxon>Phenylobacterium</taxon>
    </lineage>
</organism>
<evidence type="ECO:0000256" key="7">
    <source>
        <dbReference type="SAM" id="Phobius"/>
    </source>
</evidence>
<evidence type="ECO:0000256" key="1">
    <source>
        <dbReference type="ARBA" id="ARBA00004141"/>
    </source>
</evidence>
<dbReference type="AlphaFoldDB" id="A0A328AQS6"/>
<dbReference type="EMBL" id="QFYR01000001">
    <property type="protein sequence ID" value="RAK57370.1"/>
    <property type="molecule type" value="Genomic_DNA"/>
</dbReference>
<comment type="subcellular location">
    <subcellularLocation>
        <location evidence="1">Membrane</location>
        <topology evidence="1">Multi-pass membrane protein</topology>
    </subcellularLocation>
</comment>
<dbReference type="Pfam" id="PF01594">
    <property type="entry name" value="AI-2E_transport"/>
    <property type="match status" value="1"/>
</dbReference>
<protein>
    <submittedName>
        <fullName evidence="8">AI-2E family transporter</fullName>
    </submittedName>
</protein>
<feature type="transmembrane region" description="Helical" evidence="7">
    <location>
        <begin position="12"/>
        <end position="29"/>
    </location>
</feature>
<proteinExistence type="inferred from homology"/>
<feature type="transmembrane region" description="Helical" evidence="7">
    <location>
        <begin position="292"/>
        <end position="313"/>
    </location>
</feature>
<accession>A0A328AQS6</accession>
<keyword evidence="5 7" id="KW-0472">Membrane</keyword>
<feature type="transmembrane region" description="Helical" evidence="7">
    <location>
        <begin position="195"/>
        <end position="217"/>
    </location>
</feature>
<evidence type="ECO:0000256" key="6">
    <source>
        <dbReference type="SAM" id="MobiDB-lite"/>
    </source>
</evidence>
<evidence type="ECO:0000256" key="5">
    <source>
        <dbReference type="ARBA" id="ARBA00023136"/>
    </source>
</evidence>
<comment type="similarity">
    <text evidence="2">Belongs to the autoinducer-2 exporter (AI-2E) (TC 2.A.86) family.</text>
</comment>
<evidence type="ECO:0000313" key="8">
    <source>
        <dbReference type="EMBL" id="RAK57370.1"/>
    </source>
</evidence>
<gene>
    <name evidence="8" type="ORF">DJ018_05360</name>
</gene>
<evidence type="ECO:0000256" key="2">
    <source>
        <dbReference type="ARBA" id="ARBA00009773"/>
    </source>
</evidence>
<evidence type="ECO:0000313" key="9">
    <source>
        <dbReference type="Proteomes" id="UP000249725"/>
    </source>
</evidence>
<evidence type="ECO:0000256" key="3">
    <source>
        <dbReference type="ARBA" id="ARBA00022692"/>
    </source>
</evidence>
<dbReference type="Proteomes" id="UP000249725">
    <property type="component" value="Unassembled WGS sequence"/>
</dbReference>
<name>A0A328AQS6_9CAUL</name>
<dbReference type="OrthoDB" id="9799225at2"/>
<dbReference type="PANTHER" id="PTHR21716">
    <property type="entry name" value="TRANSMEMBRANE PROTEIN"/>
    <property type="match status" value="1"/>
</dbReference>
<dbReference type="GO" id="GO:0016020">
    <property type="term" value="C:membrane"/>
    <property type="evidence" value="ECO:0007669"/>
    <property type="project" value="UniProtKB-SubCell"/>
</dbReference>
<feature type="transmembrane region" description="Helical" evidence="7">
    <location>
        <begin position="139"/>
        <end position="159"/>
    </location>
</feature>
<keyword evidence="9" id="KW-1185">Reference proteome</keyword>
<comment type="caution">
    <text evidence="8">The sequence shown here is derived from an EMBL/GenBank/DDBJ whole genome shotgun (WGS) entry which is preliminary data.</text>
</comment>
<dbReference type="InterPro" id="IPR002549">
    <property type="entry name" value="AI-2E-like"/>
</dbReference>